<dbReference type="Pfam" id="PF00829">
    <property type="entry name" value="Ribosomal_L21p"/>
    <property type="match status" value="1"/>
</dbReference>
<dbReference type="GO" id="GO:0005762">
    <property type="term" value="C:mitochondrial large ribosomal subunit"/>
    <property type="evidence" value="ECO:0007669"/>
    <property type="project" value="TreeGrafter"/>
</dbReference>
<feature type="region of interest" description="Disordered" evidence="3">
    <location>
        <begin position="56"/>
        <end position="101"/>
    </location>
</feature>
<dbReference type="AlphaFoldDB" id="A0AAE0MG32"/>
<feature type="compositionally biased region" description="Low complexity" evidence="3">
    <location>
        <begin position="67"/>
        <end position="90"/>
    </location>
</feature>
<protein>
    <recommendedName>
        <fullName evidence="2">Large ribosomal subunit protein bL21m</fullName>
    </recommendedName>
</protein>
<organism evidence="4 5">
    <name type="scientific">Apodospora peruviana</name>
    <dbReference type="NCBI Taxonomy" id="516989"/>
    <lineage>
        <taxon>Eukaryota</taxon>
        <taxon>Fungi</taxon>
        <taxon>Dikarya</taxon>
        <taxon>Ascomycota</taxon>
        <taxon>Pezizomycotina</taxon>
        <taxon>Sordariomycetes</taxon>
        <taxon>Sordariomycetidae</taxon>
        <taxon>Sordariales</taxon>
        <taxon>Lasiosphaeriaceae</taxon>
        <taxon>Apodospora</taxon>
    </lineage>
</organism>
<sequence length="232" mass="25141">MSRALLRSVLELRTPITRLPPPFLLPIRTGLPSSAASARFFNQTSQIVEPSSAASAIGDLPLPKQNSTTLKSSSSQASSSLPPTSSQAAGAPPPPATGPIDESVRTLLPLLAAQPGHYVTVHIHGRPYLVTEGDSVRLPFKMPGVAPGDVLRLNRASVVGSRDYTLQGAPYVDERLFECRAVVTGTEAEPMRVIIKKKRRCRRKKRVESKHRYTMLRISEVKVCADVAAELD</sequence>
<dbReference type="EMBL" id="JAUEDM010000001">
    <property type="protein sequence ID" value="KAK3330438.1"/>
    <property type="molecule type" value="Genomic_DNA"/>
</dbReference>
<evidence type="ECO:0000256" key="3">
    <source>
        <dbReference type="SAM" id="MobiDB-lite"/>
    </source>
</evidence>
<comment type="caution">
    <text evidence="4">The sequence shown here is derived from an EMBL/GenBank/DDBJ whole genome shotgun (WGS) entry which is preliminary data.</text>
</comment>
<evidence type="ECO:0000256" key="1">
    <source>
        <dbReference type="ARBA" id="ARBA00008563"/>
    </source>
</evidence>
<evidence type="ECO:0000313" key="5">
    <source>
        <dbReference type="Proteomes" id="UP001283341"/>
    </source>
</evidence>
<keyword evidence="5" id="KW-1185">Reference proteome</keyword>
<keyword evidence="4" id="KW-0689">Ribosomal protein</keyword>
<evidence type="ECO:0000313" key="4">
    <source>
        <dbReference type="EMBL" id="KAK3330438.1"/>
    </source>
</evidence>
<dbReference type="PANTHER" id="PTHR21349">
    <property type="entry name" value="50S RIBOSOMAL PROTEIN L21"/>
    <property type="match status" value="1"/>
</dbReference>
<reference evidence="4" key="1">
    <citation type="journal article" date="2023" name="Mol. Phylogenet. Evol.">
        <title>Genome-scale phylogeny and comparative genomics of the fungal order Sordariales.</title>
        <authorList>
            <person name="Hensen N."/>
            <person name="Bonometti L."/>
            <person name="Westerberg I."/>
            <person name="Brannstrom I.O."/>
            <person name="Guillou S."/>
            <person name="Cros-Aarteil S."/>
            <person name="Calhoun S."/>
            <person name="Haridas S."/>
            <person name="Kuo A."/>
            <person name="Mondo S."/>
            <person name="Pangilinan J."/>
            <person name="Riley R."/>
            <person name="LaButti K."/>
            <person name="Andreopoulos B."/>
            <person name="Lipzen A."/>
            <person name="Chen C."/>
            <person name="Yan M."/>
            <person name="Daum C."/>
            <person name="Ng V."/>
            <person name="Clum A."/>
            <person name="Steindorff A."/>
            <person name="Ohm R.A."/>
            <person name="Martin F."/>
            <person name="Silar P."/>
            <person name="Natvig D.O."/>
            <person name="Lalanne C."/>
            <person name="Gautier V."/>
            <person name="Ament-Velasquez S.L."/>
            <person name="Kruys A."/>
            <person name="Hutchinson M.I."/>
            <person name="Powell A.J."/>
            <person name="Barry K."/>
            <person name="Miller A.N."/>
            <person name="Grigoriev I.V."/>
            <person name="Debuchy R."/>
            <person name="Gladieux P."/>
            <person name="Hiltunen Thoren M."/>
            <person name="Johannesson H."/>
        </authorList>
    </citation>
    <scope>NUCLEOTIDE SEQUENCE</scope>
    <source>
        <strain evidence="4">CBS 118394</strain>
    </source>
</reference>
<proteinExistence type="inferred from homology"/>
<dbReference type="InterPro" id="IPR036164">
    <property type="entry name" value="bL21-like_sf"/>
</dbReference>
<reference evidence="4" key="2">
    <citation type="submission" date="2023-06" db="EMBL/GenBank/DDBJ databases">
        <authorList>
            <consortium name="Lawrence Berkeley National Laboratory"/>
            <person name="Haridas S."/>
            <person name="Hensen N."/>
            <person name="Bonometti L."/>
            <person name="Westerberg I."/>
            <person name="Brannstrom I.O."/>
            <person name="Guillou S."/>
            <person name="Cros-Aarteil S."/>
            <person name="Calhoun S."/>
            <person name="Kuo A."/>
            <person name="Mondo S."/>
            <person name="Pangilinan J."/>
            <person name="Riley R."/>
            <person name="Labutti K."/>
            <person name="Andreopoulos B."/>
            <person name="Lipzen A."/>
            <person name="Chen C."/>
            <person name="Yanf M."/>
            <person name="Daum C."/>
            <person name="Ng V."/>
            <person name="Clum A."/>
            <person name="Steindorff A."/>
            <person name="Ohm R."/>
            <person name="Martin F."/>
            <person name="Silar P."/>
            <person name="Natvig D."/>
            <person name="Lalanne C."/>
            <person name="Gautier V."/>
            <person name="Ament-Velasquez S.L."/>
            <person name="Kruys A."/>
            <person name="Hutchinson M.I."/>
            <person name="Powell A.J."/>
            <person name="Barry K."/>
            <person name="Miller A.N."/>
            <person name="Grigoriev I.V."/>
            <person name="Debuchy R."/>
            <person name="Gladieux P."/>
            <person name="Thoren M.H."/>
            <person name="Johannesson H."/>
        </authorList>
    </citation>
    <scope>NUCLEOTIDE SEQUENCE</scope>
    <source>
        <strain evidence="4">CBS 118394</strain>
    </source>
</reference>
<dbReference type="SUPFAM" id="SSF141091">
    <property type="entry name" value="L21p-like"/>
    <property type="match status" value="1"/>
</dbReference>
<dbReference type="GO" id="GO:0003735">
    <property type="term" value="F:structural constituent of ribosome"/>
    <property type="evidence" value="ECO:0007669"/>
    <property type="project" value="TreeGrafter"/>
</dbReference>
<evidence type="ECO:0000256" key="2">
    <source>
        <dbReference type="ARBA" id="ARBA00044129"/>
    </source>
</evidence>
<dbReference type="InterPro" id="IPR028909">
    <property type="entry name" value="bL21-like"/>
</dbReference>
<name>A0AAE0MG32_9PEZI</name>
<gene>
    <name evidence="4" type="ORF">B0H66DRAFT_543902</name>
</gene>
<accession>A0AAE0MG32</accession>
<comment type="similarity">
    <text evidence="1">Belongs to the bacterial ribosomal protein bL21 family.</text>
</comment>
<keyword evidence="4" id="KW-0687">Ribonucleoprotein</keyword>
<dbReference type="PANTHER" id="PTHR21349:SF0">
    <property type="entry name" value="LARGE RIBOSOMAL SUBUNIT PROTEIN BL21M"/>
    <property type="match status" value="1"/>
</dbReference>
<dbReference type="Proteomes" id="UP001283341">
    <property type="component" value="Unassembled WGS sequence"/>
</dbReference>